<keyword evidence="4" id="KW-1185">Reference proteome</keyword>
<reference evidence="3" key="1">
    <citation type="submission" date="2022-08" db="EMBL/GenBank/DDBJ databases">
        <authorList>
            <person name="Kallberg Y."/>
            <person name="Tangrot J."/>
            <person name="Rosling A."/>
        </authorList>
    </citation>
    <scope>NUCLEOTIDE SEQUENCE</scope>
    <source>
        <strain evidence="3">Wild A</strain>
    </source>
</reference>
<protein>
    <submittedName>
        <fullName evidence="3">18332_t:CDS:1</fullName>
    </submittedName>
</protein>
<accession>A0A9W4SJ10</accession>
<feature type="domain" description="Acetyl-CoA carboxylase central" evidence="1">
    <location>
        <begin position="113"/>
        <end position="191"/>
    </location>
</feature>
<dbReference type="AlphaFoldDB" id="A0A9W4SJ10"/>
<dbReference type="SUPFAM" id="SSF51230">
    <property type="entry name" value="Single hybrid motif"/>
    <property type="match status" value="1"/>
</dbReference>
<evidence type="ECO:0000259" key="2">
    <source>
        <dbReference type="Pfam" id="PF21385"/>
    </source>
</evidence>
<proteinExistence type="predicted"/>
<dbReference type="GO" id="GO:0005524">
    <property type="term" value="F:ATP binding"/>
    <property type="evidence" value="ECO:0007669"/>
    <property type="project" value="InterPro"/>
</dbReference>
<dbReference type="GO" id="GO:0003989">
    <property type="term" value="F:acetyl-CoA carboxylase activity"/>
    <property type="evidence" value="ECO:0007669"/>
    <property type="project" value="InterPro"/>
</dbReference>
<dbReference type="GO" id="GO:0006633">
    <property type="term" value="P:fatty acid biosynthetic process"/>
    <property type="evidence" value="ECO:0007669"/>
    <property type="project" value="InterPro"/>
</dbReference>
<dbReference type="PANTHER" id="PTHR45728">
    <property type="entry name" value="ACETYL-COA CARBOXYLASE, ISOFORM A"/>
    <property type="match status" value="1"/>
</dbReference>
<dbReference type="Pfam" id="PF08326">
    <property type="entry name" value="ACC_central"/>
    <property type="match status" value="1"/>
</dbReference>
<evidence type="ECO:0000313" key="3">
    <source>
        <dbReference type="EMBL" id="CAI2171177.1"/>
    </source>
</evidence>
<name>A0A9W4SJ10_9GLOM</name>
<dbReference type="PANTHER" id="PTHR45728:SF3">
    <property type="entry name" value="ACETYL-COA CARBOXYLASE"/>
    <property type="match status" value="1"/>
</dbReference>
<sequence>MKNLTADKPDKRLAVICDAVTKAYTAAIESIMVYKRVHYQFTATISTPDSFTLYLNGSRVQVYVRTLTDVKLEQENDPKQLRSLSPGKLVRFLVESGDHVKRGDTYAEIEDLQFYQVKHILECILDGYDNQAMLQSSVKELIELLENSNLPYLESHAILSALPGRIPAKLEAALLRISNKTHSQQLEYPAK</sequence>
<dbReference type="InterPro" id="IPR011053">
    <property type="entry name" value="Single_hybrid_motif"/>
</dbReference>
<evidence type="ECO:0000259" key="1">
    <source>
        <dbReference type="Pfam" id="PF08326"/>
    </source>
</evidence>
<dbReference type="Proteomes" id="UP001153678">
    <property type="component" value="Unassembled WGS sequence"/>
</dbReference>
<dbReference type="Pfam" id="PF21385">
    <property type="entry name" value="ACCA_BT"/>
    <property type="match status" value="1"/>
</dbReference>
<dbReference type="InterPro" id="IPR013537">
    <property type="entry name" value="AcCoA_COase_cen"/>
</dbReference>
<comment type="caution">
    <text evidence="3">The sequence shown here is derived from an EMBL/GenBank/DDBJ whole genome shotgun (WGS) entry which is preliminary data.</text>
</comment>
<dbReference type="InterPro" id="IPR049076">
    <property type="entry name" value="ACCA"/>
</dbReference>
<evidence type="ECO:0000313" key="4">
    <source>
        <dbReference type="Proteomes" id="UP001153678"/>
    </source>
</evidence>
<organism evidence="3 4">
    <name type="scientific">Funneliformis geosporum</name>
    <dbReference type="NCBI Taxonomy" id="1117311"/>
    <lineage>
        <taxon>Eukaryota</taxon>
        <taxon>Fungi</taxon>
        <taxon>Fungi incertae sedis</taxon>
        <taxon>Mucoromycota</taxon>
        <taxon>Glomeromycotina</taxon>
        <taxon>Glomeromycetes</taxon>
        <taxon>Glomerales</taxon>
        <taxon>Glomeraceae</taxon>
        <taxon>Funneliformis</taxon>
    </lineage>
</organism>
<dbReference type="Gene3D" id="2.40.50.100">
    <property type="match status" value="1"/>
</dbReference>
<gene>
    <name evidence="3" type="ORF">FWILDA_LOCUS4950</name>
</gene>
<dbReference type="GO" id="GO:0005739">
    <property type="term" value="C:mitochondrion"/>
    <property type="evidence" value="ECO:0007669"/>
    <property type="project" value="TreeGrafter"/>
</dbReference>
<dbReference type="OrthoDB" id="14612at2759"/>
<dbReference type="EMBL" id="CAMKVN010000790">
    <property type="protein sequence ID" value="CAI2171177.1"/>
    <property type="molecule type" value="Genomic_DNA"/>
</dbReference>
<feature type="domain" description="Acetyl-CoA carboxylase BT" evidence="2">
    <location>
        <begin position="32"/>
        <end position="71"/>
    </location>
</feature>
<dbReference type="InterPro" id="IPR049074">
    <property type="entry name" value="ACCA_BT"/>
</dbReference>